<dbReference type="AlphaFoldDB" id="A0A0X3NF57"/>
<evidence type="ECO:0000313" key="12">
    <source>
        <dbReference type="EMBL" id="JAP38631.1"/>
    </source>
</evidence>
<keyword evidence="3 12" id="KW-0808">Transferase</keyword>
<keyword evidence="7" id="KW-0333">Golgi apparatus</keyword>
<evidence type="ECO:0000256" key="4">
    <source>
        <dbReference type="ARBA" id="ARBA00022692"/>
    </source>
</evidence>
<evidence type="ECO:0000256" key="3">
    <source>
        <dbReference type="ARBA" id="ARBA00022679"/>
    </source>
</evidence>
<evidence type="ECO:0000256" key="6">
    <source>
        <dbReference type="ARBA" id="ARBA00022989"/>
    </source>
</evidence>
<dbReference type="InterPro" id="IPR007734">
    <property type="entry name" value="Heparan_SO4_2-O-STrfase"/>
</dbReference>
<comment type="similarity">
    <text evidence="2">Belongs to the sulfotransferase 3 family.</text>
</comment>
<organism evidence="12">
    <name type="scientific">Schistocephalus solidus</name>
    <name type="common">Tapeworm</name>
    <dbReference type="NCBI Taxonomy" id="70667"/>
    <lineage>
        <taxon>Eukaryota</taxon>
        <taxon>Metazoa</taxon>
        <taxon>Spiralia</taxon>
        <taxon>Lophotrochozoa</taxon>
        <taxon>Platyhelminthes</taxon>
        <taxon>Cestoda</taxon>
        <taxon>Eucestoda</taxon>
        <taxon>Diphyllobothriidea</taxon>
        <taxon>Diphyllobothriidae</taxon>
        <taxon>Schistocephalus</taxon>
    </lineage>
</organism>
<dbReference type="SUPFAM" id="SSF52540">
    <property type="entry name" value="P-loop containing nucleoside triphosphate hydrolases"/>
    <property type="match status" value="1"/>
</dbReference>
<gene>
    <name evidence="12" type="primary">HS2ST</name>
    <name evidence="12" type="ORF">TR102038</name>
</gene>
<accession>A0A0X3NF57</accession>
<dbReference type="InterPro" id="IPR027417">
    <property type="entry name" value="P-loop_NTPase"/>
</dbReference>
<reference evidence="12" key="1">
    <citation type="submission" date="2016-01" db="EMBL/GenBank/DDBJ databases">
        <title>Reference transcriptome for the parasite Schistocephalus solidus: insights into the molecular evolution of parasitism.</title>
        <authorList>
            <person name="Hebert F.O."/>
            <person name="Grambauer S."/>
            <person name="Barber I."/>
            <person name="Landry C.R."/>
            <person name="Aubin-Horth N."/>
        </authorList>
    </citation>
    <scope>NUCLEOTIDE SEQUENCE</scope>
</reference>
<evidence type="ECO:0000256" key="5">
    <source>
        <dbReference type="ARBA" id="ARBA00022968"/>
    </source>
</evidence>
<dbReference type="EMBL" id="GEEE01024594">
    <property type="protein sequence ID" value="JAP38631.1"/>
    <property type="molecule type" value="Transcribed_RNA"/>
</dbReference>
<dbReference type="Gene3D" id="3.40.50.300">
    <property type="entry name" value="P-loop containing nucleotide triphosphate hydrolases"/>
    <property type="match status" value="1"/>
</dbReference>
<comment type="subcellular location">
    <subcellularLocation>
        <location evidence="1">Golgi apparatus membrane</location>
        <topology evidence="1">Single-pass type II membrane protein</topology>
    </subcellularLocation>
</comment>
<evidence type="ECO:0000256" key="11">
    <source>
        <dbReference type="SAM" id="Phobius"/>
    </source>
</evidence>
<evidence type="ECO:0000256" key="9">
    <source>
        <dbReference type="ARBA" id="ARBA00023157"/>
    </source>
</evidence>
<name>A0A0X3NF57_SCHSO</name>
<keyword evidence="9" id="KW-1015">Disulfide bond</keyword>
<evidence type="ECO:0000256" key="1">
    <source>
        <dbReference type="ARBA" id="ARBA00004323"/>
    </source>
</evidence>
<keyword evidence="4 11" id="KW-0812">Transmembrane</keyword>
<dbReference type="PANTHER" id="PTHR12129:SF17">
    <property type="entry name" value="HEPARAN SULFATE 2-O-SULFOTRANSFERASE 1"/>
    <property type="match status" value="1"/>
</dbReference>
<keyword evidence="10" id="KW-0325">Glycoprotein</keyword>
<evidence type="ECO:0000256" key="2">
    <source>
        <dbReference type="ARBA" id="ARBA00010569"/>
    </source>
</evidence>
<evidence type="ECO:0000256" key="7">
    <source>
        <dbReference type="ARBA" id="ARBA00023034"/>
    </source>
</evidence>
<dbReference type="Pfam" id="PF03567">
    <property type="entry name" value="Sulfotransfer_2"/>
    <property type="match status" value="1"/>
</dbReference>
<evidence type="ECO:0000256" key="10">
    <source>
        <dbReference type="ARBA" id="ARBA00023180"/>
    </source>
</evidence>
<keyword evidence="6 11" id="KW-1133">Transmembrane helix</keyword>
<dbReference type="GO" id="GO:0000139">
    <property type="term" value="C:Golgi membrane"/>
    <property type="evidence" value="ECO:0007669"/>
    <property type="project" value="UniProtKB-SubCell"/>
</dbReference>
<feature type="non-terminal residue" evidence="12">
    <location>
        <position position="1"/>
    </location>
</feature>
<protein>
    <submittedName>
        <fullName evidence="12">Heparan sulfate 2-O-sulfotransferase 1</fullName>
    </submittedName>
</protein>
<dbReference type="GO" id="GO:0004394">
    <property type="term" value="F:heparan sulfate 2-sulfotransferase activity"/>
    <property type="evidence" value="ECO:0007669"/>
    <property type="project" value="UniProtKB-ARBA"/>
</dbReference>
<dbReference type="FunFam" id="3.40.50.300:FF:001418">
    <property type="entry name" value="Heparan sulfate 2-o-sulfotransferase"/>
    <property type="match status" value="1"/>
</dbReference>
<dbReference type="PANTHER" id="PTHR12129">
    <property type="entry name" value="HEPARAN SULFATE 2-O-SULFOTRANSFERASE"/>
    <property type="match status" value="1"/>
</dbReference>
<evidence type="ECO:0000256" key="8">
    <source>
        <dbReference type="ARBA" id="ARBA00023136"/>
    </source>
</evidence>
<dbReference type="InterPro" id="IPR005331">
    <property type="entry name" value="Sulfotransferase"/>
</dbReference>
<keyword evidence="5" id="KW-0735">Signal-anchor</keyword>
<keyword evidence="8 11" id="KW-0472">Membrane</keyword>
<proteinExistence type="inferred from homology"/>
<feature type="transmembrane region" description="Helical" evidence="11">
    <location>
        <begin position="44"/>
        <end position="61"/>
    </location>
</feature>
<dbReference type="GO" id="GO:0009101">
    <property type="term" value="P:glycoprotein biosynthetic process"/>
    <property type="evidence" value="ECO:0007669"/>
    <property type="project" value="UniProtKB-ARBA"/>
</dbReference>
<sequence length="364" mass="42543">AQNSMPRPSPNLVVDFRTFKRCQLSPDEHMPFGLRVPLLPRIRCILGFLLVIVCLVTIVSFRQQDVLVKNAIECHCSSRRPREIVIYNKVPKTGSTSVVKIFAHLTTFNNFEIMRVNVTNPSQFINTRLHKLLVDNLTNSDTRKPLFLHGHFAYINFGRFGSHLKPIYINLLRDPLERLASRYYFLRFGDDHRPHLNRSRMINNTERWQTFDQCVQNKGKDCKPSLLWSQVQFLCGSEWYCSVPGNRMALYVAKKRLVDDYLLVGVTENFKAFMLLLETLLPRFATGLQQTANVTRTGKPIWHTRKTNRKYPISQATRDVFKGHPVWLAEQELYEFARREFSFRWNAYLNSPTHNQMLNSLVAH</sequence>